<dbReference type="EMBL" id="JALJOT010000012">
    <property type="protein sequence ID" value="KAK9904723.1"/>
    <property type="molecule type" value="Genomic_DNA"/>
</dbReference>
<keyword evidence="2" id="KW-0472">Membrane</keyword>
<dbReference type="Proteomes" id="UP001491310">
    <property type="component" value="Unassembled WGS sequence"/>
</dbReference>
<keyword evidence="2" id="KW-1133">Transmembrane helix</keyword>
<protein>
    <submittedName>
        <fullName evidence="3">Uncharacterized protein</fullName>
    </submittedName>
</protein>
<feature type="transmembrane region" description="Helical" evidence="2">
    <location>
        <begin position="112"/>
        <end position="137"/>
    </location>
</feature>
<feature type="transmembrane region" description="Helical" evidence="2">
    <location>
        <begin position="143"/>
        <end position="165"/>
    </location>
</feature>
<feature type="compositionally biased region" description="Polar residues" evidence="1">
    <location>
        <begin position="285"/>
        <end position="298"/>
    </location>
</feature>
<feature type="transmembrane region" description="Helical" evidence="2">
    <location>
        <begin position="83"/>
        <end position="105"/>
    </location>
</feature>
<name>A0ABR2YG03_9CHLO</name>
<evidence type="ECO:0000313" key="4">
    <source>
        <dbReference type="Proteomes" id="UP001491310"/>
    </source>
</evidence>
<accession>A0ABR2YG03</accession>
<gene>
    <name evidence="3" type="ORF">WJX75_001319</name>
</gene>
<sequence length="319" mass="33785">MGHESRLMPDTFHKVFMVSNTLIYMLCKPLFRVLAVPYEAIVPEHTQYALFQLYCDLRANPIKDRHWLEVHAKRLKPQTFPGWIALGSALLYISAGTAGLLCALLSIVAATLYVLVFVLASAGVIAGVITGLLAFSFFGLACIASFAATSAGIGYGSLASTQAVLRFLSKHLLPKPQDPFDIPELNLRPVATPRAPVAPDPAPAVSPSSTQASLPAPVTPGSVSVAQVYTPDALDPIVEDAQLEAAVQEQIANAQAVIGATEENGEVAQASALSPAKLPSEEQTLRSLHSPVKTNGTHKTSKHHQMHSNIKGISAKAGG</sequence>
<feature type="region of interest" description="Disordered" evidence="1">
    <location>
        <begin position="192"/>
        <end position="217"/>
    </location>
</feature>
<evidence type="ECO:0000256" key="2">
    <source>
        <dbReference type="SAM" id="Phobius"/>
    </source>
</evidence>
<evidence type="ECO:0000256" key="1">
    <source>
        <dbReference type="SAM" id="MobiDB-lite"/>
    </source>
</evidence>
<feature type="region of interest" description="Disordered" evidence="1">
    <location>
        <begin position="268"/>
        <end position="319"/>
    </location>
</feature>
<evidence type="ECO:0000313" key="3">
    <source>
        <dbReference type="EMBL" id="KAK9904723.1"/>
    </source>
</evidence>
<keyword evidence="4" id="KW-1185">Reference proteome</keyword>
<organism evidence="3 4">
    <name type="scientific">Coccomyxa subellipsoidea</name>
    <dbReference type="NCBI Taxonomy" id="248742"/>
    <lineage>
        <taxon>Eukaryota</taxon>
        <taxon>Viridiplantae</taxon>
        <taxon>Chlorophyta</taxon>
        <taxon>core chlorophytes</taxon>
        <taxon>Trebouxiophyceae</taxon>
        <taxon>Trebouxiophyceae incertae sedis</taxon>
        <taxon>Coccomyxaceae</taxon>
        <taxon>Coccomyxa</taxon>
    </lineage>
</organism>
<comment type="caution">
    <text evidence="3">The sequence shown here is derived from an EMBL/GenBank/DDBJ whole genome shotgun (WGS) entry which is preliminary data.</text>
</comment>
<proteinExistence type="predicted"/>
<keyword evidence="2" id="KW-0812">Transmembrane</keyword>
<reference evidence="3 4" key="1">
    <citation type="journal article" date="2024" name="Nat. Commun.">
        <title>Phylogenomics reveals the evolutionary origins of lichenization in chlorophyte algae.</title>
        <authorList>
            <person name="Puginier C."/>
            <person name="Libourel C."/>
            <person name="Otte J."/>
            <person name="Skaloud P."/>
            <person name="Haon M."/>
            <person name="Grisel S."/>
            <person name="Petersen M."/>
            <person name="Berrin J.G."/>
            <person name="Delaux P.M."/>
            <person name="Dal Grande F."/>
            <person name="Keller J."/>
        </authorList>
    </citation>
    <scope>NUCLEOTIDE SEQUENCE [LARGE SCALE GENOMIC DNA]</scope>
    <source>
        <strain evidence="3 4">SAG 216-7</strain>
    </source>
</reference>